<dbReference type="AlphaFoldDB" id="A0A1G7XR59"/>
<keyword evidence="2" id="KW-1185">Reference proteome</keyword>
<dbReference type="OrthoDB" id="1797485at2"/>
<reference evidence="2" key="1">
    <citation type="submission" date="2016-10" db="EMBL/GenBank/DDBJ databases">
        <authorList>
            <person name="Varghese N."/>
            <person name="Submissions S."/>
        </authorList>
    </citation>
    <scope>NUCLEOTIDE SEQUENCE [LARGE SCALE GENOMIC DNA]</scope>
    <source>
        <strain evidence="2">DSM 8344</strain>
    </source>
</reference>
<protein>
    <submittedName>
        <fullName evidence="1">Uncharacterized protein</fullName>
    </submittedName>
</protein>
<dbReference type="RefSeq" id="WP_092332024.1">
    <property type="nucleotide sequence ID" value="NZ_FNCP01000007.1"/>
</dbReference>
<organism evidence="1 2">
    <name type="scientific">Desulfosporosinus hippei DSM 8344</name>
    <dbReference type="NCBI Taxonomy" id="1121419"/>
    <lineage>
        <taxon>Bacteria</taxon>
        <taxon>Bacillati</taxon>
        <taxon>Bacillota</taxon>
        <taxon>Clostridia</taxon>
        <taxon>Eubacteriales</taxon>
        <taxon>Desulfitobacteriaceae</taxon>
        <taxon>Desulfosporosinus</taxon>
    </lineage>
</organism>
<gene>
    <name evidence="1" type="ORF">SAMN05443529_10769</name>
</gene>
<name>A0A1G7XR59_9FIRM</name>
<evidence type="ECO:0000313" key="1">
    <source>
        <dbReference type="EMBL" id="SDG86523.1"/>
    </source>
</evidence>
<dbReference type="EMBL" id="FNCP01000007">
    <property type="protein sequence ID" value="SDG86523.1"/>
    <property type="molecule type" value="Genomic_DNA"/>
</dbReference>
<accession>A0A1G7XR59</accession>
<evidence type="ECO:0000313" key="2">
    <source>
        <dbReference type="Proteomes" id="UP000198656"/>
    </source>
</evidence>
<dbReference type="Proteomes" id="UP000198656">
    <property type="component" value="Unassembled WGS sequence"/>
</dbReference>
<proteinExistence type="predicted"/>
<sequence>MLRRKISMFGLSLAILFTSLFLNGCSPKPFLTQDGTYVILSVSPTGMNQSELLELPWNTNMAVLQKFLLEASFVLSDLHTPSPSETSTETLVKATKIQANFPQPKRMKFMVDNHTLNLDVQSIQIEVEGPNVGQVIINQTIILQGLENPNLQPAFQELLDALHNNKAK</sequence>
<dbReference type="STRING" id="1121419.SAMN05443529_10769"/>